<dbReference type="PANTHER" id="PTHR37549">
    <property type="entry name" value="LIPOPROTEIN LPRI"/>
    <property type="match status" value="1"/>
</dbReference>
<dbReference type="Pfam" id="PF07007">
    <property type="entry name" value="LprI"/>
    <property type="match status" value="1"/>
</dbReference>
<dbReference type="Proteomes" id="UP001225788">
    <property type="component" value="Plasmid unnamed1"/>
</dbReference>
<accession>A0ABY9K982</accession>
<keyword evidence="1" id="KW-0732">Signal</keyword>
<dbReference type="Gene3D" id="1.20.1270.180">
    <property type="match status" value="1"/>
</dbReference>
<proteinExistence type="predicted"/>
<dbReference type="InterPro" id="IPR009739">
    <property type="entry name" value="LprI-like_N"/>
</dbReference>
<evidence type="ECO:0000313" key="4">
    <source>
        <dbReference type="Proteomes" id="UP001225788"/>
    </source>
</evidence>
<gene>
    <name evidence="3" type="ORF">Q9315_23480</name>
</gene>
<dbReference type="EMBL" id="CP132315">
    <property type="protein sequence ID" value="WLS05127.1"/>
    <property type="molecule type" value="Genomic_DNA"/>
</dbReference>
<keyword evidence="3" id="KW-0614">Plasmid</keyword>
<name>A0ABY9K982_9HYPH</name>
<evidence type="ECO:0000313" key="3">
    <source>
        <dbReference type="EMBL" id="WLS05127.1"/>
    </source>
</evidence>
<feature type="signal peptide" evidence="1">
    <location>
        <begin position="1"/>
        <end position="24"/>
    </location>
</feature>
<feature type="chain" id="PRO_5045701971" evidence="1">
    <location>
        <begin position="25"/>
        <end position="225"/>
    </location>
</feature>
<dbReference type="RefSeq" id="WP_306161601.1">
    <property type="nucleotide sequence ID" value="NZ_CP132315.1"/>
</dbReference>
<reference evidence="3 4" key="1">
    <citation type="submission" date="2023-08" db="EMBL/GenBank/DDBJ databases">
        <title>Pathogen: clinical or host-associated sample.</title>
        <authorList>
            <person name="Hergert J."/>
            <person name="Casey R."/>
            <person name="Wagner J."/>
            <person name="Young E.L."/>
            <person name="Oakeson K.F."/>
        </authorList>
    </citation>
    <scope>NUCLEOTIDE SEQUENCE [LARGE SCALE GENOMIC DNA]</scope>
    <source>
        <strain evidence="3 4">UPHL-collab-2</strain>
        <plasmid evidence="3 4">unnamed1</plasmid>
    </source>
</reference>
<organism evidence="3 4">
    <name type="scientific">Shinella oryzae</name>
    <dbReference type="NCBI Taxonomy" id="2871820"/>
    <lineage>
        <taxon>Bacteria</taxon>
        <taxon>Pseudomonadati</taxon>
        <taxon>Pseudomonadota</taxon>
        <taxon>Alphaproteobacteria</taxon>
        <taxon>Hyphomicrobiales</taxon>
        <taxon>Rhizobiaceae</taxon>
        <taxon>Shinella</taxon>
    </lineage>
</organism>
<evidence type="ECO:0000259" key="2">
    <source>
        <dbReference type="Pfam" id="PF07007"/>
    </source>
</evidence>
<protein>
    <submittedName>
        <fullName evidence="3">Lysozyme inhibitor LprI family protein</fullName>
    </submittedName>
</protein>
<geneLocation type="plasmid" evidence="3 4">
    <name>unnamed1</name>
</geneLocation>
<dbReference type="InterPro" id="IPR052755">
    <property type="entry name" value="Lysozyme_Inhibitor_LprI"/>
</dbReference>
<feature type="domain" description="Lysozyme inhibitor LprI-like N-terminal" evidence="2">
    <location>
        <begin position="29"/>
        <end position="87"/>
    </location>
</feature>
<dbReference type="PANTHER" id="PTHR37549:SF1">
    <property type="entry name" value="LIPOPROTEIN LPRI"/>
    <property type="match status" value="1"/>
</dbReference>
<sequence>MGKRIYFPVILMIAAGGLASSASAEGINCEKAQTPIEKAICADPDLHALDTRVATAYSRLLKELDPESAKALRSDQRWFNTAQELATEARDGRVEKEDISDSLQFRAKFLESIVARPASGLSGRWENAAGTITLDESPENRVTFDGNAADPQSARWLCEAGGEGPLVNGEAKIAVETDDGAWTITASRSGATLGLDEIPPSKDAASPPYCGFNGRFSGVYFQTRK</sequence>
<keyword evidence="4" id="KW-1185">Reference proteome</keyword>
<evidence type="ECO:0000256" key="1">
    <source>
        <dbReference type="SAM" id="SignalP"/>
    </source>
</evidence>